<protein>
    <submittedName>
        <fullName evidence="1">Chaperone protein dnaJ-like protein</fullName>
    </submittedName>
</protein>
<evidence type="ECO:0000313" key="1">
    <source>
        <dbReference type="EMBL" id="KAH6831235.1"/>
    </source>
</evidence>
<comment type="caution">
    <text evidence="1">The sequence shown here is derived from an EMBL/GenBank/DDBJ whole genome shotgun (WGS) entry which is preliminary data.</text>
</comment>
<dbReference type="EMBL" id="SDAM02000091">
    <property type="protein sequence ID" value="KAH6831235.1"/>
    <property type="molecule type" value="Genomic_DNA"/>
</dbReference>
<dbReference type="AlphaFoldDB" id="A0AAD4P9T7"/>
<evidence type="ECO:0000313" key="2">
    <source>
        <dbReference type="Proteomes" id="UP001190926"/>
    </source>
</evidence>
<reference evidence="1 2" key="1">
    <citation type="journal article" date="2021" name="Nat. Commun.">
        <title>Incipient diploidization of the medicinal plant Perilla within 10,000 years.</title>
        <authorList>
            <person name="Zhang Y."/>
            <person name="Shen Q."/>
            <person name="Leng L."/>
            <person name="Zhang D."/>
            <person name="Chen S."/>
            <person name="Shi Y."/>
            <person name="Ning Z."/>
            <person name="Chen S."/>
        </authorList>
    </citation>
    <scope>NUCLEOTIDE SEQUENCE [LARGE SCALE GENOMIC DNA]</scope>
    <source>
        <strain evidence="2">cv. PC099</strain>
    </source>
</reference>
<proteinExistence type="predicted"/>
<organism evidence="1 2">
    <name type="scientific">Perilla frutescens var. hirtella</name>
    <name type="common">Perilla citriodora</name>
    <name type="synonym">Perilla setoyensis</name>
    <dbReference type="NCBI Taxonomy" id="608512"/>
    <lineage>
        <taxon>Eukaryota</taxon>
        <taxon>Viridiplantae</taxon>
        <taxon>Streptophyta</taxon>
        <taxon>Embryophyta</taxon>
        <taxon>Tracheophyta</taxon>
        <taxon>Spermatophyta</taxon>
        <taxon>Magnoliopsida</taxon>
        <taxon>eudicotyledons</taxon>
        <taxon>Gunneridae</taxon>
        <taxon>Pentapetalae</taxon>
        <taxon>asterids</taxon>
        <taxon>lamiids</taxon>
        <taxon>Lamiales</taxon>
        <taxon>Lamiaceae</taxon>
        <taxon>Nepetoideae</taxon>
        <taxon>Elsholtzieae</taxon>
        <taxon>Perilla</taxon>
    </lineage>
</organism>
<gene>
    <name evidence="1" type="ORF">C2S53_009430</name>
</gene>
<keyword evidence="2" id="KW-1185">Reference proteome</keyword>
<name>A0AAD4P9T7_PERFH</name>
<accession>A0AAD4P9T7</accession>
<sequence>MALPTNIATTNSLNFNFIFPNNQPFLNCNSTRVYAKPLNCTSPQQQVDSGILCESCSGRGWLICDFCKGQKTNVKSENNRIYRRCPSCKAIGSTLCSKCKVYKCVTFPDDNDGEELNF</sequence>
<dbReference type="Proteomes" id="UP001190926">
    <property type="component" value="Unassembled WGS sequence"/>
</dbReference>